<name>A0A2P2LC03_RHIMU</name>
<accession>A0A2P2LC03</accession>
<protein>
    <submittedName>
        <fullName evidence="1">Uncharacterized protein</fullName>
    </submittedName>
</protein>
<reference evidence="1" key="1">
    <citation type="submission" date="2018-02" db="EMBL/GenBank/DDBJ databases">
        <title>Rhizophora mucronata_Transcriptome.</title>
        <authorList>
            <person name="Meera S.P."/>
            <person name="Sreeshan A."/>
            <person name="Augustine A."/>
        </authorList>
    </citation>
    <scope>NUCLEOTIDE SEQUENCE</scope>
    <source>
        <tissue evidence="1">Leaf</tissue>
    </source>
</reference>
<proteinExistence type="predicted"/>
<organism evidence="1">
    <name type="scientific">Rhizophora mucronata</name>
    <name type="common">Asiatic mangrove</name>
    <dbReference type="NCBI Taxonomy" id="61149"/>
    <lineage>
        <taxon>Eukaryota</taxon>
        <taxon>Viridiplantae</taxon>
        <taxon>Streptophyta</taxon>
        <taxon>Embryophyta</taxon>
        <taxon>Tracheophyta</taxon>
        <taxon>Spermatophyta</taxon>
        <taxon>Magnoliopsida</taxon>
        <taxon>eudicotyledons</taxon>
        <taxon>Gunneridae</taxon>
        <taxon>Pentapetalae</taxon>
        <taxon>rosids</taxon>
        <taxon>fabids</taxon>
        <taxon>Malpighiales</taxon>
        <taxon>Rhizophoraceae</taxon>
        <taxon>Rhizophora</taxon>
    </lineage>
</organism>
<dbReference type="EMBL" id="GGEC01035019">
    <property type="protein sequence ID" value="MBX15503.1"/>
    <property type="molecule type" value="Transcribed_RNA"/>
</dbReference>
<evidence type="ECO:0000313" key="1">
    <source>
        <dbReference type="EMBL" id="MBX15503.1"/>
    </source>
</evidence>
<dbReference type="AlphaFoldDB" id="A0A2P2LC03"/>
<sequence>MYANCPRIIWTAGCIHREASIIYTKLQ</sequence>